<dbReference type="PANTHER" id="PTHR21064">
    <property type="entry name" value="AMINOGLYCOSIDE PHOSPHOTRANSFERASE DOMAIN-CONTAINING PROTEIN-RELATED"/>
    <property type="match status" value="1"/>
</dbReference>
<dbReference type="EC" id="2.7.1.162" evidence="2"/>
<keyword evidence="2" id="KW-0418">Kinase</keyword>
<dbReference type="Proteomes" id="UP000319342">
    <property type="component" value="Chromosome"/>
</dbReference>
<keyword evidence="2" id="KW-0808">Transferase</keyword>
<dbReference type="InterPro" id="IPR050249">
    <property type="entry name" value="Pseudomonas-type_ThrB"/>
</dbReference>
<evidence type="ECO:0000259" key="1">
    <source>
        <dbReference type="Pfam" id="PF01636"/>
    </source>
</evidence>
<dbReference type="InterPro" id="IPR002575">
    <property type="entry name" value="Aminoglycoside_PTrfase"/>
</dbReference>
<dbReference type="AlphaFoldDB" id="A0A518CWL9"/>
<dbReference type="SUPFAM" id="SSF56112">
    <property type="entry name" value="Protein kinase-like (PK-like)"/>
    <property type="match status" value="1"/>
</dbReference>
<dbReference type="EMBL" id="CP036290">
    <property type="protein sequence ID" value="QDU83631.1"/>
    <property type="molecule type" value="Genomic_DNA"/>
</dbReference>
<reference evidence="2 3" key="1">
    <citation type="submission" date="2019-02" db="EMBL/GenBank/DDBJ databases">
        <title>Deep-cultivation of Planctomycetes and their phenomic and genomic characterization uncovers novel biology.</title>
        <authorList>
            <person name="Wiegand S."/>
            <person name="Jogler M."/>
            <person name="Boedeker C."/>
            <person name="Pinto D."/>
            <person name="Vollmers J."/>
            <person name="Rivas-Marin E."/>
            <person name="Kohn T."/>
            <person name="Peeters S.H."/>
            <person name="Heuer A."/>
            <person name="Rast P."/>
            <person name="Oberbeckmann S."/>
            <person name="Bunk B."/>
            <person name="Jeske O."/>
            <person name="Meyerdierks A."/>
            <person name="Storesund J.E."/>
            <person name="Kallscheuer N."/>
            <person name="Luecker S."/>
            <person name="Lage O.M."/>
            <person name="Pohl T."/>
            <person name="Merkel B.J."/>
            <person name="Hornburger P."/>
            <person name="Mueller R.-W."/>
            <person name="Bruemmer F."/>
            <person name="Labrenz M."/>
            <person name="Spormann A.M."/>
            <person name="Op den Camp H."/>
            <person name="Overmann J."/>
            <person name="Amann R."/>
            <person name="Jetten M.S.M."/>
            <person name="Mascher T."/>
            <person name="Medema M.H."/>
            <person name="Devos D.P."/>
            <person name="Kaster A.-K."/>
            <person name="Ovreas L."/>
            <person name="Rohde M."/>
            <person name="Galperin M.Y."/>
            <person name="Jogler C."/>
        </authorList>
    </citation>
    <scope>NUCLEOTIDE SEQUENCE [LARGE SCALE GENOMIC DNA]</scope>
    <source>
        <strain evidence="2 3">Pla163</strain>
    </source>
</reference>
<feature type="domain" description="Aminoglycoside phosphotransferase" evidence="1">
    <location>
        <begin position="20"/>
        <end position="267"/>
    </location>
</feature>
<accession>A0A518CWL9</accession>
<organism evidence="2 3">
    <name type="scientific">Rohdeia mirabilis</name>
    <dbReference type="NCBI Taxonomy" id="2528008"/>
    <lineage>
        <taxon>Bacteria</taxon>
        <taxon>Pseudomonadati</taxon>
        <taxon>Planctomycetota</taxon>
        <taxon>Planctomycetia</taxon>
        <taxon>Planctomycetia incertae sedis</taxon>
        <taxon>Rohdeia</taxon>
    </lineage>
</organism>
<evidence type="ECO:0000313" key="3">
    <source>
        <dbReference type="Proteomes" id="UP000319342"/>
    </source>
</evidence>
<dbReference type="PANTHER" id="PTHR21064:SF5">
    <property type="entry name" value="SLR1880 PROTEIN"/>
    <property type="match status" value="1"/>
</dbReference>
<dbReference type="OrthoDB" id="526037at2"/>
<dbReference type="Gene3D" id="3.90.1200.10">
    <property type="match status" value="1"/>
</dbReference>
<sequence>MSSPATIAAHFDLGAPVDSIRPQAGGHINSSYVVTTTGGARRFLLQRVNTTVFTRPEVVMDNLVAVTDHLSGHLAGSTDQERRALRLVRTRNGDDWLRDAADGQPWRCFEFIENSICLLEPRDANDAREAAVACGRFLTHMAGYDGPRLAESLPRFHDTPHRFEQLASALERATDERRASAADAIEFALARRAGAGSITSALAAGVLPERIAHNDAKISNVLFDDATRRGLCVIDLDTVMPTSSLFDFGDLVRSMASGRPEDETDLDAIDVGREVFVALVDGFLDGFGATIEPLERALLVEGARIMTLQQGVRFLADHLAGDVYFRVEREGQNLDRARAQLRLVERIEGRRRELEAIVAAR</sequence>
<dbReference type="Pfam" id="PF01636">
    <property type="entry name" value="APH"/>
    <property type="match status" value="1"/>
</dbReference>
<name>A0A518CWL9_9BACT</name>
<proteinExistence type="predicted"/>
<dbReference type="GO" id="GO:0016301">
    <property type="term" value="F:kinase activity"/>
    <property type="evidence" value="ECO:0007669"/>
    <property type="project" value="UniProtKB-KW"/>
</dbReference>
<keyword evidence="3" id="KW-1185">Reference proteome</keyword>
<gene>
    <name evidence="2" type="primary">nahK</name>
    <name evidence="2" type="ORF">Pla163_07300</name>
</gene>
<evidence type="ECO:0000313" key="2">
    <source>
        <dbReference type="EMBL" id="QDU83631.1"/>
    </source>
</evidence>
<protein>
    <submittedName>
        <fullName evidence="2">N-acetylhexosamine 1-kinase</fullName>
        <ecNumber evidence="2">2.7.1.162</ecNumber>
    </submittedName>
</protein>
<dbReference type="InterPro" id="IPR011009">
    <property type="entry name" value="Kinase-like_dom_sf"/>
</dbReference>
<dbReference type="RefSeq" id="WP_145183675.1">
    <property type="nucleotide sequence ID" value="NZ_CP036290.1"/>
</dbReference>